<gene>
    <name evidence="7" type="ORF">HPP92_019102</name>
</gene>
<protein>
    <recommendedName>
        <fullName evidence="9">Gamma-interferon-inducible lysosomal thiol reductase</fullName>
    </recommendedName>
</protein>
<feature type="signal peptide" evidence="6">
    <location>
        <begin position="1"/>
        <end position="19"/>
    </location>
</feature>
<dbReference type="OrthoDB" id="410267at2759"/>
<dbReference type="Proteomes" id="UP000636800">
    <property type="component" value="Unassembled WGS sequence"/>
</dbReference>
<keyword evidence="5" id="KW-0325">Glycoprotein</keyword>
<evidence type="ECO:0000313" key="8">
    <source>
        <dbReference type="Proteomes" id="UP000636800"/>
    </source>
</evidence>
<dbReference type="GO" id="GO:0016671">
    <property type="term" value="F:oxidoreductase activity, acting on a sulfur group of donors, disulfide as acceptor"/>
    <property type="evidence" value="ECO:0007669"/>
    <property type="project" value="InterPro"/>
</dbReference>
<keyword evidence="3" id="KW-0964">Secreted</keyword>
<sequence>MASVHPALVVFVLSSYSLALLPTAGSVSPKVSLALYYEALCPFCSRFIVHSLPKIFADGLISIVDLHLLPFGNAQIGFNSSIACQHGPSECFFNTVEGCAINVWPDVRQHFSFVYCLENLILENKYDDWESCFQRTQLDPKALVDCYNSGRGQEIQLQYAAQTAALHPPHQYVPWMVVNGLPLYDDYDKFEAYVCKAFDGELPNACQGLTVKKPQHMTRNKANAVCVMNDTGISSSAKNN</sequence>
<feature type="chain" id="PRO_5033021277" description="Gamma-interferon-inducible lysosomal thiol reductase" evidence="6">
    <location>
        <begin position="20"/>
        <end position="240"/>
    </location>
</feature>
<dbReference type="InterPro" id="IPR036249">
    <property type="entry name" value="Thioredoxin-like_sf"/>
</dbReference>
<dbReference type="AlphaFoldDB" id="A0A835QE80"/>
<evidence type="ECO:0000256" key="2">
    <source>
        <dbReference type="ARBA" id="ARBA00005679"/>
    </source>
</evidence>
<organism evidence="7 8">
    <name type="scientific">Vanilla planifolia</name>
    <name type="common">Vanilla</name>
    <dbReference type="NCBI Taxonomy" id="51239"/>
    <lineage>
        <taxon>Eukaryota</taxon>
        <taxon>Viridiplantae</taxon>
        <taxon>Streptophyta</taxon>
        <taxon>Embryophyta</taxon>
        <taxon>Tracheophyta</taxon>
        <taxon>Spermatophyta</taxon>
        <taxon>Magnoliopsida</taxon>
        <taxon>Liliopsida</taxon>
        <taxon>Asparagales</taxon>
        <taxon>Orchidaceae</taxon>
        <taxon>Vanilloideae</taxon>
        <taxon>Vanilleae</taxon>
        <taxon>Vanilla</taxon>
    </lineage>
</organism>
<evidence type="ECO:0000256" key="1">
    <source>
        <dbReference type="ARBA" id="ARBA00004613"/>
    </source>
</evidence>
<name>A0A835QE80_VANPL</name>
<evidence type="ECO:0000256" key="3">
    <source>
        <dbReference type="ARBA" id="ARBA00022525"/>
    </source>
</evidence>
<evidence type="ECO:0008006" key="9">
    <source>
        <dbReference type="Google" id="ProtNLM"/>
    </source>
</evidence>
<dbReference type="GO" id="GO:0005576">
    <property type="term" value="C:extracellular region"/>
    <property type="evidence" value="ECO:0007669"/>
    <property type="project" value="UniProtKB-SubCell"/>
</dbReference>
<evidence type="ECO:0000256" key="6">
    <source>
        <dbReference type="SAM" id="SignalP"/>
    </source>
</evidence>
<comment type="subcellular location">
    <subcellularLocation>
        <location evidence="1">Secreted</location>
    </subcellularLocation>
</comment>
<dbReference type="EMBL" id="JADCNL010000009">
    <property type="protein sequence ID" value="KAG0467522.1"/>
    <property type="molecule type" value="Genomic_DNA"/>
</dbReference>
<accession>A0A835QE80</accession>
<keyword evidence="4 6" id="KW-0732">Signal</keyword>
<dbReference type="Pfam" id="PF03227">
    <property type="entry name" value="GILT"/>
    <property type="match status" value="1"/>
</dbReference>
<dbReference type="Gene3D" id="3.40.30.10">
    <property type="entry name" value="Glutaredoxin"/>
    <property type="match status" value="1"/>
</dbReference>
<comment type="caution">
    <text evidence="7">The sequence shown here is derived from an EMBL/GenBank/DDBJ whole genome shotgun (WGS) entry which is preliminary data.</text>
</comment>
<keyword evidence="8" id="KW-1185">Reference proteome</keyword>
<proteinExistence type="inferred from homology"/>
<evidence type="ECO:0000313" key="7">
    <source>
        <dbReference type="EMBL" id="KAG0467522.1"/>
    </source>
</evidence>
<reference evidence="7 8" key="1">
    <citation type="journal article" date="2020" name="Nat. Food">
        <title>A phased Vanilla planifolia genome enables genetic improvement of flavour and production.</title>
        <authorList>
            <person name="Hasing T."/>
            <person name="Tang H."/>
            <person name="Brym M."/>
            <person name="Khazi F."/>
            <person name="Huang T."/>
            <person name="Chambers A.H."/>
        </authorList>
    </citation>
    <scope>NUCLEOTIDE SEQUENCE [LARGE SCALE GENOMIC DNA]</scope>
    <source>
        <tissue evidence="7">Leaf</tissue>
    </source>
</reference>
<dbReference type="PANTHER" id="PTHR13234:SF8">
    <property type="entry name" value="GAMMA-INTERFERON-INDUCIBLE LYSOSOMAL THIOL REDUCTASE"/>
    <property type="match status" value="1"/>
</dbReference>
<dbReference type="SUPFAM" id="SSF52833">
    <property type="entry name" value="Thioredoxin-like"/>
    <property type="match status" value="1"/>
</dbReference>
<evidence type="ECO:0000256" key="4">
    <source>
        <dbReference type="ARBA" id="ARBA00022729"/>
    </source>
</evidence>
<dbReference type="PANTHER" id="PTHR13234">
    <property type="entry name" value="GAMMA-INTERFERON INDUCIBLE LYSOSOMAL THIOL REDUCTASE GILT"/>
    <property type="match status" value="1"/>
</dbReference>
<dbReference type="InterPro" id="IPR004911">
    <property type="entry name" value="Interferon-induced_GILT"/>
</dbReference>
<evidence type="ECO:0000256" key="5">
    <source>
        <dbReference type="ARBA" id="ARBA00023180"/>
    </source>
</evidence>
<comment type="similarity">
    <text evidence="2">Belongs to the GILT family.</text>
</comment>